<dbReference type="GeneID" id="93357887"/>
<sequence length="606" mass="69859">MNILETIWANYDPNSNYLPLREKFLEEANKYFENAVKKSNISVEECQTLAKNYEAAANKKEKTSRAVSSFLAWFIVFLVLGLVAFLWFGVVLKFKILDAAIYSSADLAQVIVAPILGVTFLGLSFGLFLVKFIKNKKQLIKDIIAKGEAYKKVSSAIEPLLSLLERHGIKEEILQKTMPEIKFNKYLMNEWYNSFVSEYGAQKLLGKSENTYCKSILSGTLFTSPFIFVNKRGWRYVDVDYSGSITITWTETYYVNNEARSRERSEVLVATVTKPAPEFSDDNYLLFGSNEGTKLSFFRKPTKVNVMNEREIEKFLRKRGDELTKLTEKSIAKNSSFRVMSNTKFEALFDATNRDNEREYRELFTPLAQKNMTNLLLDKKNGYGDNFKFSKNGNVNLIENTQLEYEDNEIFKEIIDCNSYSYNEIFNKFNQKMALFFKEFYFSIAPLLCIPNYISSIEKLLNKTNDRSLSYLELEKLAHSTINKSGKNGWTDTEFVVNISDVHKSDSNFEEFSVQAQGFSTSIETDYVTKMGSDGELHTIPVHWTLYTPEHREFVIQVGKINEFESNDSYLDELNEVLNEFADESQSLAKGETLSSYVRVFHKELN</sequence>
<proteinExistence type="predicted"/>
<dbReference type="KEGG" id="maa:MAG1210"/>
<dbReference type="STRING" id="347257.MAG1210"/>
<name>A5IXR0_MYCAP</name>
<accession>A5IXR0</accession>
<keyword evidence="1" id="KW-0472">Membrane</keyword>
<gene>
    <name evidence="2" type="ordered locus">MAG1210</name>
</gene>
<evidence type="ECO:0000313" key="3">
    <source>
        <dbReference type="Proteomes" id="UP000007065"/>
    </source>
</evidence>
<reference evidence="3" key="1">
    <citation type="journal article" date="2007" name="PLoS Genet.">
        <title>Being pathogenic, plastic, and sexual while living with a nearly minimal bacterial genome.</title>
        <authorList>
            <person name="Sirand-Pugnet P."/>
            <person name="Lartigue C."/>
            <person name="Marenda M."/>
            <person name="Jacob D."/>
            <person name="Barre A."/>
            <person name="Barbe V."/>
            <person name="Schenowitz C."/>
            <person name="Mangenot S."/>
            <person name="Couloux A."/>
            <person name="Segurens B."/>
            <person name="de Daruvar A."/>
            <person name="Blanchard A."/>
            <person name="Citti C."/>
        </authorList>
    </citation>
    <scope>NUCLEOTIDE SEQUENCE [LARGE SCALE GENOMIC DNA]</scope>
    <source>
        <strain evidence="3">PG2</strain>
    </source>
</reference>
<dbReference type="AlphaFoldDB" id="A5IXR0"/>
<dbReference type="RefSeq" id="WP_011949301.1">
    <property type="nucleotide sequence ID" value="NC_009497.1"/>
</dbReference>
<organism evidence="2 3">
    <name type="scientific">Mycoplasmopsis agalactiae (strain NCTC 10123 / CIP 59.7 / PG2)</name>
    <name type="common">Mycoplasma agalactiae</name>
    <dbReference type="NCBI Taxonomy" id="347257"/>
    <lineage>
        <taxon>Bacteria</taxon>
        <taxon>Bacillati</taxon>
        <taxon>Mycoplasmatota</taxon>
        <taxon>Mycoplasmoidales</taxon>
        <taxon>Metamycoplasmataceae</taxon>
        <taxon>Mycoplasmopsis</taxon>
    </lineage>
</organism>
<keyword evidence="1" id="KW-1133">Transmembrane helix</keyword>
<keyword evidence="3" id="KW-1185">Reference proteome</keyword>
<feature type="transmembrane region" description="Helical" evidence="1">
    <location>
        <begin position="110"/>
        <end position="130"/>
    </location>
</feature>
<dbReference type="Proteomes" id="UP000007065">
    <property type="component" value="Chromosome"/>
</dbReference>
<keyword evidence="1" id="KW-0812">Transmembrane</keyword>
<dbReference type="EMBL" id="CU179680">
    <property type="protein sequence ID" value="CAL58819.1"/>
    <property type="molecule type" value="Genomic_DNA"/>
</dbReference>
<dbReference type="NCBIfam" id="NF046000">
    <property type="entry name" value="MAG1210_fam"/>
    <property type="match status" value="1"/>
</dbReference>
<evidence type="ECO:0000256" key="1">
    <source>
        <dbReference type="SAM" id="Phobius"/>
    </source>
</evidence>
<evidence type="ECO:0000313" key="2">
    <source>
        <dbReference type="EMBL" id="CAL58819.1"/>
    </source>
</evidence>
<protein>
    <submittedName>
        <fullName evidence="2">Uncharacterized protein</fullName>
    </submittedName>
</protein>
<dbReference type="HOGENOM" id="CLU_473152_0_0_14"/>
<feature type="transmembrane region" description="Helical" evidence="1">
    <location>
        <begin position="70"/>
        <end position="90"/>
    </location>
</feature>